<evidence type="ECO:0008006" key="3">
    <source>
        <dbReference type="Google" id="ProtNLM"/>
    </source>
</evidence>
<evidence type="ECO:0000256" key="1">
    <source>
        <dbReference type="SAM" id="SignalP"/>
    </source>
</evidence>
<dbReference type="EMBL" id="GHJT01001353">
    <property type="protein sequence ID" value="MOY35324.1"/>
    <property type="molecule type" value="Transcribed_RNA"/>
</dbReference>
<feature type="signal peptide" evidence="1">
    <location>
        <begin position="1"/>
        <end position="28"/>
    </location>
</feature>
<accession>A0A4D5REM1</accession>
<feature type="chain" id="PRO_5020039781" description="Secreted protein" evidence="1">
    <location>
        <begin position="29"/>
        <end position="102"/>
    </location>
</feature>
<evidence type="ECO:0000313" key="2">
    <source>
        <dbReference type="EMBL" id="MOY35324.1"/>
    </source>
</evidence>
<sequence length="102" mass="11964">MTKPNFFLKMFFPIFLILYPLCLSSVVARPEKADQEFVKLQHSLRCKKASTETATYLYSGAMTLGFFFFVFQTSKSAGYLPEHCWPCRLVYWPVPPCRHWLL</sequence>
<organism evidence="2">
    <name type="scientific">Ixodes scapularis</name>
    <name type="common">Black-legged tick</name>
    <name type="synonym">Deer tick</name>
    <dbReference type="NCBI Taxonomy" id="6945"/>
    <lineage>
        <taxon>Eukaryota</taxon>
        <taxon>Metazoa</taxon>
        <taxon>Ecdysozoa</taxon>
        <taxon>Arthropoda</taxon>
        <taxon>Chelicerata</taxon>
        <taxon>Arachnida</taxon>
        <taxon>Acari</taxon>
        <taxon>Parasitiformes</taxon>
        <taxon>Ixodida</taxon>
        <taxon>Ixodoidea</taxon>
        <taxon>Ixodidae</taxon>
        <taxon>Ixodinae</taxon>
        <taxon>Ixodes</taxon>
    </lineage>
</organism>
<reference evidence="2" key="1">
    <citation type="submission" date="2019-04" db="EMBL/GenBank/DDBJ databases">
        <title>An insight into the mialome of Ixodes scapularis.</title>
        <authorList>
            <person name="Ribeiro J.M."/>
            <person name="Mather T.N."/>
            <person name="Karim S."/>
        </authorList>
    </citation>
    <scope>NUCLEOTIDE SEQUENCE</scope>
</reference>
<proteinExistence type="predicted"/>
<keyword evidence="1" id="KW-0732">Signal</keyword>
<protein>
    <recommendedName>
        <fullName evidence="3">Secreted protein</fullName>
    </recommendedName>
</protein>
<name>A0A4D5REM1_IXOSC</name>
<dbReference type="AlphaFoldDB" id="A0A4D5REM1"/>